<dbReference type="EMBL" id="HACM01011067">
    <property type="protein sequence ID" value="CRZ11509.1"/>
    <property type="molecule type" value="Transcribed_RNA"/>
</dbReference>
<organism evidence="1">
    <name type="scientific">Spongospora subterranea</name>
    <dbReference type="NCBI Taxonomy" id="70186"/>
    <lineage>
        <taxon>Eukaryota</taxon>
        <taxon>Sar</taxon>
        <taxon>Rhizaria</taxon>
        <taxon>Endomyxa</taxon>
        <taxon>Phytomyxea</taxon>
        <taxon>Plasmodiophorida</taxon>
        <taxon>Plasmodiophoridae</taxon>
        <taxon>Spongospora</taxon>
    </lineage>
</organism>
<sequence>KVYKSLLPLMRVTIDCSREDSVIRSTSYRTLIWKWSESSPIQPEHITVPTPVVIQHRFERLSPMALSFRQVGRRFTTKTLIDAKPALIESKLPYVISQYMQVYPSRRQFHDRLMRAQLMNRLRVNSNLPARRTPGGALQKQTDLTDGRVWPFPWLSHKK</sequence>
<evidence type="ECO:0000313" key="1">
    <source>
        <dbReference type="EMBL" id="CRZ11509.1"/>
    </source>
</evidence>
<protein>
    <submittedName>
        <fullName evidence="1">Uncharacterized protein</fullName>
    </submittedName>
</protein>
<dbReference type="AlphaFoldDB" id="A0A0H5RS07"/>
<reference evidence="1" key="1">
    <citation type="submission" date="2015-04" db="EMBL/GenBank/DDBJ databases">
        <title>The genome sequence of the plant pathogenic Rhizarian Plasmodiophora brassicae reveals insights in its biotrophic life cycle and the origin of chitin synthesis.</title>
        <authorList>
            <person name="Schwelm A."/>
            <person name="Fogelqvist J."/>
            <person name="Knaust A."/>
            <person name="Julke S."/>
            <person name="Lilja T."/>
            <person name="Dhandapani V."/>
            <person name="Bonilla-Rosso G."/>
            <person name="Karlsson M."/>
            <person name="Shevchenko A."/>
            <person name="Choi S.R."/>
            <person name="Kim H.G."/>
            <person name="Park J.Y."/>
            <person name="Lim Y.P."/>
            <person name="Ludwig-Muller J."/>
            <person name="Dixelius C."/>
        </authorList>
    </citation>
    <scope>NUCLEOTIDE SEQUENCE</scope>
    <source>
        <tissue evidence="1">Potato root galls</tissue>
    </source>
</reference>
<proteinExistence type="predicted"/>
<feature type="non-terminal residue" evidence="1">
    <location>
        <position position="1"/>
    </location>
</feature>
<accession>A0A0H5RS07</accession>
<name>A0A0H5RS07_9EUKA</name>